<name>A0A6G7VLU0_9RHOB</name>
<dbReference type="Pfam" id="PF00494">
    <property type="entry name" value="SQS_PSY"/>
    <property type="match status" value="1"/>
</dbReference>
<evidence type="ECO:0000313" key="1">
    <source>
        <dbReference type="EMBL" id="QIK40836.1"/>
    </source>
</evidence>
<evidence type="ECO:0000313" key="2">
    <source>
        <dbReference type="Proteomes" id="UP000500791"/>
    </source>
</evidence>
<dbReference type="InterPro" id="IPR008949">
    <property type="entry name" value="Isoprenoid_synthase_dom_sf"/>
</dbReference>
<dbReference type="Gene3D" id="1.10.600.10">
    <property type="entry name" value="Farnesyl Diphosphate Synthase"/>
    <property type="match status" value="1"/>
</dbReference>
<accession>A0A6G7VLU0</accession>
<keyword evidence="2" id="KW-1185">Reference proteome</keyword>
<dbReference type="AlphaFoldDB" id="A0A6G7VLU0"/>
<sequence length="269" mass="29113">MNWQACAAIVEKADPDRFLSAMTASEHGRAVLFPLYAFNVEVARAPWVVSEPQLAEIRLQWWRDAIAEIYAGAPPRKHEVVEPLARVIREAALPRYPFEALIDARSFDIYADAHAGRSAFDAYLDATGAGLMRLAVASSGEDAAQIAGHVGWAHGAAGLLRALPTLWSAGRDPLPVDGGLPRQQVLNGEMPPSVAEAVRAVARDGLDRLAQAGRPRLNDTAKAALRAGWRSEAILKAVVRDPAAIFTGVEVSDFRRKGSLLIRTLAGRW</sequence>
<dbReference type="EMBL" id="CP049811">
    <property type="protein sequence ID" value="QIK40836.1"/>
    <property type="molecule type" value="Genomic_DNA"/>
</dbReference>
<gene>
    <name evidence="1" type="ORF">G8E03_08710</name>
</gene>
<dbReference type="Proteomes" id="UP000500791">
    <property type="component" value="Chromosome"/>
</dbReference>
<dbReference type="SUPFAM" id="SSF48576">
    <property type="entry name" value="Terpenoid synthases"/>
    <property type="match status" value="1"/>
</dbReference>
<dbReference type="KEGG" id="mon:G8E03_08710"/>
<reference evidence="1 2" key="1">
    <citation type="submission" date="2020-03" db="EMBL/GenBank/DDBJ databases">
        <title>Complete genome sequence of Monaibacterium sp. ALG8 with diverse plasmids.</title>
        <authorList>
            <person name="Sun C."/>
        </authorList>
    </citation>
    <scope>NUCLEOTIDE SEQUENCE [LARGE SCALE GENOMIC DNA]</scope>
    <source>
        <strain evidence="1 2">ALG8</strain>
    </source>
</reference>
<dbReference type="RefSeq" id="WP_166190725.1">
    <property type="nucleotide sequence ID" value="NZ_CP049811.1"/>
</dbReference>
<proteinExistence type="predicted"/>
<dbReference type="InterPro" id="IPR002060">
    <property type="entry name" value="Squ/phyt_synthse"/>
</dbReference>
<protein>
    <submittedName>
        <fullName evidence="1">Squalene/phytoene synthase family protein</fullName>
    </submittedName>
</protein>
<organism evidence="1 2">
    <name type="scientific">Pontivivens nitratireducens</name>
    <dbReference type="NCBI Taxonomy" id="2758038"/>
    <lineage>
        <taxon>Bacteria</taxon>
        <taxon>Pseudomonadati</taxon>
        <taxon>Pseudomonadota</taxon>
        <taxon>Alphaproteobacteria</taxon>
        <taxon>Rhodobacterales</taxon>
        <taxon>Paracoccaceae</taxon>
        <taxon>Pontivivens</taxon>
    </lineage>
</organism>